<feature type="transmembrane region" description="Helical" evidence="6">
    <location>
        <begin position="102"/>
        <end position="124"/>
    </location>
</feature>
<proteinExistence type="predicted"/>
<evidence type="ECO:0000256" key="3">
    <source>
        <dbReference type="ARBA" id="ARBA00022692"/>
    </source>
</evidence>
<comment type="caution">
    <text evidence="7">The sequence shown here is derived from an EMBL/GenBank/DDBJ whole genome shotgun (WGS) entry which is preliminary data.</text>
</comment>
<feature type="transmembrane region" description="Helical" evidence="6">
    <location>
        <begin position="254"/>
        <end position="273"/>
    </location>
</feature>
<keyword evidence="5 6" id="KW-0472">Membrane</keyword>
<dbReference type="SUPFAM" id="SSF103473">
    <property type="entry name" value="MFS general substrate transporter"/>
    <property type="match status" value="1"/>
</dbReference>
<keyword evidence="4 6" id="KW-1133">Transmembrane helix</keyword>
<feature type="transmembrane region" description="Helical" evidence="6">
    <location>
        <begin position="42"/>
        <end position="66"/>
    </location>
</feature>
<evidence type="ECO:0000256" key="5">
    <source>
        <dbReference type="ARBA" id="ARBA00023136"/>
    </source>
</evidence>
<keyword evidence="3 6" id="KW-0812">Transmembrane</keyword>
<feature type="transmembrane region" description="Helical" evidence="6">
    <location>
        <begin position="169"/>
        <end position="187"/>
    </location>
</feature>
<dbReference type="Pfam" id="PF07690">
    <property type="entry name" value="MFS_1"/>
    <property type="match status" value="1"/>
</dbReference>
<feature type="transmembrane region" description="Helical" evidence="6">
    <location>
        <begin position="311"/>
        <end position="331"/>
    </location>
</feature>
<dbReference type="Gene3D" id="1.20.1250.20">
    <property type="entry name" value="MFS general substrate transporter like domains"/>
    <property type="match status" value="1"/>
</dbReference>
<feature type="transmembrane region" description="Helical" evidence="6">
    <location>
        <begin position="285"/>
        <end position="305"/>
    </location>
</feature>
<dbReference type="InterPro" id="IPR011701">
    <property type="entry name" value="MFS"/>
</dbReference>
<protein>
    <submittedName>
        <fullName evidence="7">MFS transporter</fullName>
    </submittedName>
</protein>
<accession>A0ABW1LGI7</accession>
<feature type="transmembrane region" description="Helical" evidence="6">
    <location>
        <begin position="73"/>
        <end position="96"/>
    </location>
</feature>
<evidence type="ECO:0000313" key="8">
    <source>
        <dbReference type="Proteomes" id="UP001596135"/>
    </source>
</evidence>
<feature type="transmembrane region" description="Helical" evidence="6">
    <location>
        <begin position="221"/>
        <end position="242"/>
    </location>
</feature>
<evidence type="ECO:0000256" key="6">
    <source>
        <dbReference type="SAM" id="Phobius"/>
    </source>
</evidence>
<evidence type="ECO:0000256" key="1">
    <source>
        <dbReference type="ARBA" id="ARBA00004651"/>
    </source>
</evidence>
<keyword evidence="8" id="KW-1185">Reference proteome</keyword>
<dbReference type="RefSeq" id="WP_379152146.1">
    <property type="nucleotide sequence ID" value="NZ_JBHSRJ010000004.1"/>
</dbReference>
<dbReference type="InterPro" id="IPR036259">
    <property type="entry name" value="MFS_trans_sf"/>
</dbReference>
<gene>
    <name evidence="7" type="ORF">ACFPYL_06900</name>
</gene>
<evidence type="ECO:0000313" key="7">
    <source>
        <dbReference type="EMBL" id="MFC6042793.1"/>
    </source>
</evidence>
<organism evidence="7 8">
    <name type="scientific">Nocardioides hankookensis</name>
    <dbReference type="NCBI Taxonomy" id="443157"/>
    <lineage>
        <taxon>Bacteria</taxon>
        <taxon>Bacillati</taxon>
        <taxon>Actinomycetota</taxon>
        <taxon>Actinomycetes</taxon>
        <taxon>Propionibacteriales</taxon>
        <taxon>Nocardioidaceae</taxon>
        <taxon>Nocardioides</taxon>
    </lineage>
</organism>
<dbReference type="Proteomes" id="UP001596135">
    <property type="component" value="Unassembled WGS sequence"/>
</dbReference>
<evidence type="ECO:0000256" key="2">
    <source>
        <dbReference type="ARBA" id="ARBA00022475"/>
    </source>
</evidence>
<name>A0ABW1LGI7_9ACTN</name>
<evidence type="ECO:0000256" key="4">
    <source>
        <dbReference type="ARBA" id="ARBA00022989"/>
    </source>
</evidence>
<comment type="subcellular location">
    <subcellularLocation>
        <location evidence="1">Cell membrane</location>
        <topology evidence="1">Multi-pass membrane protein</topology>
    </subcellularLocation>
</comment>
<dbReference type="PANTHER" id="PTHR23513:SF6">
    <property type="entry name" value="MAJOR FACILITATOR SUPERFAMILY ASSOCIATED DOMAIN-CONTAINING PROTEIN"/>
    <property type="match status" value="1"/>
</dbReference>
<reference evidence="8" key="1">
    <citation type="journal article" date="2019" name="Int. J. Syst. Evol. Microbiol.">
        <title>The Global Catalogue of Microorganisms (GCM) 10K type strain sequencing project: providing services to taxonomists for standard genome sequencing and annotation.</title>
        <authorList>
            <consortium name="The Broad Institute Genomics Platform"/>
            <consortium name="The Broad Institute Genome Sequencing Center for Infectious Disease"/>
            <person name="Wu L."/>
            <person name="Ma J."/>
        </authorList>
    </citation>
    <scope>NUCLEOTIDE SEQUENCE [LARGE SCALE GENOMIC DNA]</scope>
    <source>
        <strain evidence="8">CCUG 54522</strain>
    </source>
</reference>
<dbReference type="PANTHER" id="PTHR23513">
    <property type="entry name" value="INTEGRAL MEMBRANE EFFLUX PROTEIN-RELATED"/>
    <property type="match status" value="1"/>
</dbReference>
<feature type="transmembrane region" description="Helical" evidence="6">
    <location>
        <begin position="343"/>
        <end position="362"/>
    </location>
</feature>
<sequence>MKGLRGDRLVLGWIGLQGLSAAGDAVWTVALAWTAVQVASPAVAGLVVAAGTLPRAVVLLVGGIVADRLQTRWVMLLVNAVRVVVLLVTAVLVAIHGASVPLLALAAAGFGICDAIYVPSAATIGRQLVPAETLPEYAGASQTANRLGGMAGAALGGAVVATWGIGGSAIANAVTFGLVVGYLALALRPRYPLPRAEAEPAVRGIVRGFAHLRDVPATRTLVLTLSGLNLAVTPALSLGLALHVRDAHWGAHTLGLLNAVVGLSAALGALALFRWRPRHEATAGFWFLVLQGGAIALLGAGPLVTTALACAVIGATSGAASALLSAVFVGTVDGEYLGRMASIQMLGDDVLMPLAMVVFGVVASAFGPAWACAGFGLAMALLMVVPLSRPAIRAISLRPEADLVGSRP</sequence>
<feature type="transmembrane region" description="Helical" evidence="6">
    <location>
        <begin position="144"/>
        <end position="163"/>
    </location>
</feature>
<keyword evidence="2" id="KW-1003">Cell membrane</keyword>
<dbReference type="EMBL" id="JBHSRJ010000004">
    <property type="protein sequence ID" value="MFC6042793.1"/>
    <property type="molecule type" value="Genomic_DNA"/>
</dbReference>